<organism evidence="2 3">
    <name type="scientific">Aquibacillus albus</name>
    <dbReference type="NCBI Taxonomy" id="1168171"/>
    <lineage>
        <taxon>Bacteria</taxon>
        <taxon>Bacillati</taxon>
        <taxon>Bacillota</taxon>
        <taxon>Bacilli</taxon>
        <taxon>Bacillales</taxon>
        <taxon>Bacillaceae</taxon>
        <taxon>Aquibacillus</taxon>
    </lineage>
</organism>
<feature type="signal peptide" evidence="1">
    <location>
        <begin position="1"/>
        <end position="21"/>
    </location>
</feature>
<dbReference type="InterPro" id="IPR019076">
    <property type="entry name" value="Spore_lipoprot_YhcN/YlaJ-like"/>
</dbReference>
<reference evidence="2 3" key="1">
    <citation type="submission" date="2021-01" db="EMBL/GenBank/DDBJ databases">
        <title>Genomic Encyclopedia of Type Strains, Phase IV (KMG-IV): sequencing the most valuable type-strain genomes for metagenomic binning, comparative biology and taxonomic classification.</title>
        <authorList>
            <person name="Goeker M."/>
        </authorList>
    </citation>
    <scope>NUCLEOTIDE SEQUENCE [LARGE SCALE GENOMIC DNA]</scope>
    <source>
        <strain evidence="2 3">DSM 23711</strain>
    </source>
</reference>
<dbReference type="Pfam" id="PF09580">
    <property type="entry name" value="Spore_YhcN_YlaJ"/>
    <property type="match status" value="1"/>
</dbReference>
<evidence type="ECO:0000313" key="2">
    <source>
        <dbReference type="EMBL" id="MBM7572190.1"/>
    </source>
</evidence>
<keyword evidence="3" id="KW-1185">Reference proteome</keyword>
<dbReference type="Proteomes" id="UP001296943">
    <property type="component" value="Unassembled WGS sequence"/>
</dbReference>
<dbReference type="EMBL" id="JAFBDR010000015">
    <property type="protein sequence ID" value="MBM7572190.1"/>
    <property type="molecule type" value="Genomic_DNA"/>
</dbReference>
<evidence type="ECO:0000313" key="3">
    <source>
        <dbReference type="Proteomes" id="UP001296943"/>
    </source>
</evidence>
<evidence type="ECO:0000256" key="1">
    <source>
        <dbReference type="SAM" id="SignalP"/>
    </source>
</evidence>
<sequence>MKNLLNIILSVLLLLTLVACTGKEDDHRITQTDPKKDITKIIIPTSIDQSLTNKLKETVKDKDEVTRVRGINSGSDILLAIEVKQINQFNEQEIEKKIKKELEKKYPEANIEVSSDKKIFIEIDELEKKIQNNRIGKKDLEKKYNEIKKLIKDQA</sequence>
<keyword evidence="1" id="KW-0732">Signal</keyword>
<comment type="caution">
    <text evidence="2">The sequence shown here is derived from an EMBL/GenBank/DDBJ whole genome shotgun (WGS) entry which is preliminary data.</text>
</comment>
<proteinExistence type="predicted"/>
<protein>
    <submittedName>
        <fullName evidence="2">Preprotein translocase subunit SecF</fullName>
    </submittedName>
</protein>
<name>A0ABS2N2Q7_9BACI</name>
<feature type="chain" id="PRO_5047132330" evidence="1">
    <location>
        <begin position="22"/>
        <end position="155"/>
    </location>
</feature>
<dbReference type="RefSeq" id="WP_204500429.1">
    <property type="nucleotide sequence ID" value="NZ_JAFBDR010000015.1"/>
</dbReference>
<dbReference type="PROSITE" id="PS51257">
    <property type="entry name" value="PROKAR_LIPOPROTEIN"/>
    <property type="match status" value="1"/>
</dbReference>
<accession>A0ABS2N2Q7</accession>
<gene>
    <name evidence="2" type="ORF">JOC48_002693</name>
</gene>